<reference evidence="1 2" key="1">
    <citation type="submission" date="2020-01" db="EMBL/GenBank/DDBJ databases">
        <title>Natronorubrum sp. JWXQ-INN 674 isolated from Inner Mongolia Autonomous Region of China.</title>
        <authorList>
            <person name="Xue Q."/>
        </authorList>
    </citation>
    <scope>NUCLEOTIDE SEQUENCE [LARGE SCALE GENOMIC DNA]</scope>
    <source>
        <strain evidence="1 2">JWXQ-INN-674</strain>
    </source>
</reference>
<dbReference type="RefSeq" id="WP_160066411.1">
    <property type="nucleotide sequence ID" value="NZ_WUYX01000053.1"/>
</dbReference>
<organism evidence="1 2">
    <name type="scientific">Natronorubrum halalkaliphilum</name>
    <dbReference type="NCBI Taxonomy" id="2691917"/>
    <lineage>
        <taxon>Archaea</taxon>
        <taxon>Methanobacteriati</taxon>
        <taxon>Methanobacteriota</taxon>
        <taxon>Stenosarchaea group</taxon>
        <taxon>Halobacteria</taxon>
        <taxon>Halobacteriales</taxon>
        <taxon>Natrialbaceae</taxon>
        <taxon>Natronorubrum</taxon>
    </lineage>
</organism>
<dbReference type="PROSITE" id="PS51318">
    <property type="entry name" value="TAT"/>
    <property type="match status" value="1"/>
</dbReference>
<evidence type="ECO:0000313" key="2">
    <source>
        <dbReference type="Proteomes" id="UP000434101"/>
    </source>
</evidence>
<sequence length="332" mass="34693">MILSRRDALRLAGATATATVTGPAVVAQDDPDDDLPAYDQWLTLEDGALEFAYLDWGALSEVVQADLEEADPGEEVPSEYETDPMVGPVSEAALSTYLFVGLSLGQFRLGRLLEEGAFESTVDGLLQTPAAFVVTGDLMPEEIDAQLTAEPEAEFIRQFESTDEIAGADVYTPVDGTDDAAIAVDDDALAVATAAELGSETEPTTALETTVGAAAGDVERATEESEPFEWLLETAGGGDIVVGQYGDPSDPEFTFDGLEDAEGVVSSLTAADAETATGEFAALVDDPDEAALEEVIGTSADERDLDIDGDRVTATGTWREDITATAGSGSMD</sequence>
<dbReference type="OrthoDB" id="163320at2157"/>
<gene>
    <name evidence="1" type="ORF">GS429_16370</name>
</gene>
<dbReference type="InterPro" id="IPR006311">
    <property type="entry name" value="TAT_signal"/>
</dbReference>
<protein>
    <submittedName>
        <fullName evidence="1">Uncharacterized protein</fullName>
    </submittedName>
</protein>
<dbReference type="Proteomes" id="UP000434101">
    <property type="component" value="Unassembled WGS sequence"/>
</dbReference>
<dbReference type="EMBL" id="WUYX01000053">
    <property type="protein sequence ID" value="MXV63604.1"/>
    <property type="molecule type" value="Genomic_DNA"/>
</dbReference>
<name>A0A6B0VQ57_9EURY</name>
<dbReference type="AlphaFoldDB" id="A0A6B0VQ57"/>
<proteinExistence type="predicted"/>
<comment type="caution">
    <text evidence="1">The sequence shown here is derived from an EMBL/GenBank/DDBJ whole genome shotgun (WGS) entry which is preliminary data.</text>
</comment>
<evidence type="ECO:0000313" key="1">
    <source>
        <dbReference type="EMBL" id="MXV63604.1"/>
    </source>
</evidence>
<keyword evidence="2" id="KW-1185">Reference proteome</keyword>
<accession>A0A6B0VQ57</accession>